<protein>
    <submittedName>
        <fullName evidence="3">Uncharacterized protein</fullName>
    </submittedName>
</protein>
<comment type="caution">
    <text evidence="3">The sequence shown here is derived from an EMBL/GenBank/DDBJ whole genome shotgun (WGS) entry which is preliminary data.</text>
</comment>
<dbReference type="CDD" id="cd23992">
    <property type="entry name" value="PBP_GOBP"/>
    <property type="match status" value="1"/>
</dbReference>
<dbReference type="AlphaFoldDB" id="A0AA38IM94"/>
<feature type="chain" id="PRO_5041287014" evidence="2">
    <location>
        <begin position="17"/>
        <end position="146"/>
    </location>
</feature>
<dbReference type="Pfam" id="PF01395">
    <property type="entry name" value="PBP_GOBP"/>
    <property type="match status" value="1"/>
</dbReference>
<name>A0AA38IM94_9CUCU</name>
<evidence type="ECO:0000256" key="1">
    <source>
        <dbReference type="ARBA" id="ARBA00022729"/>
    </source>
</evidence>
<evidence type="ECO:0000313" key="3">
    <source>
        <dbReference type="EMBL" id="KAJ3656264.1"/>
    </source>
</evidence>
<feature type="signal peptide" evidence="2">
    <location>
        <begin position="1"/>
        <end position="16"/>
    </location>
</feature>
<dbReference type="PANTHER" id="PTHR11857">
    <property type="entry name" value="ODORANT BINDING PROTEIN-RELATED"/>
    <property type="match status" value="1"/>
</dbReference>
<dbReference type="EMBL" id="JALNTZ010000004">
    <property type="protein sequence ID" value="KAJ3656264.1"/>
    <property type="molecule type" value="Genomic_DNA"/>
</dbReference>
<keyword evidence="1 2" id="KW-0732">Signal</keyword>
<reference evidence="3" key="1">
    <citation type="journal article" date="2023" name="G3 (Bethesda)">
        <title>Whole genome assemblies of Zophobas morio and Tenebrio molitor.</title>
        <authorList>
            <person name="Kaur S."/>
            <person name="Stinson S.A."/>
            <person name="diCenzo G.C."/>
        </authorList>
    </citation>
    <scope>NUCLEOTIDE SEQUENCE</scope>
    <source>
        <strain evidence="3">QUZm001</strain>
    </source>
</reference>
<dbReference type="InterPro" id="IPR006170">
    <property type="entry name" value="PBP/GOBP"/>
</dbReference>
<dbReference type="InterPro" id="IPR036728">
    <property type="entry name" value="PBP_GOBP_sf"/>
</dbReference>
<dbReference type="PANTHER" id="PTHR11857:SF42">
    <property type="entry name" value="GENERAL ODORANT-BINDING PROTEIN 19D-RELATED"/>
    <property type="match status" value="1"/>
</dbReference>
<dbReference type="SUPFAM" id="SSF47565">
    <property type="entry name" value="Insect pheromone/odorant-binding proteins"/>
    <property type="match status" value="1"/>
</dbReference>
<evidence type="ECO:0000313" key="4">
    <source>
        <dbReference type="Proteomes" id="UP001168821"/>
    </source>
</evidence>
<dbReference type="SMART" id="SM00708">
    <property type="entry name" value="PhBP"/>
    <property type="match status" value="1"/>
</dbReference>
<proteinExistence type="predicted"/>
<sequence length="146" mass="16025">MKTFIALTLLVVAVHGIDKEFVQQIQQKMKAQAEECAKEVSATPNDVAELFAKKIPTSREGKCIIFCMHKIYNAQNADGSLNMAGALENLEMIKDMDADLYTKVSTAFKKCESAPFDSDPCVYATNLAECIVKEGKALGLDDLVIE</sequence>
<dbReference type="GO" id="GO:0005549">
    <property type="term" value="F:odorant binding"/>
    <property type="evidence" value="ECO:0007669"/>
    <property type="project" value="InterPro"/>
</dbReference>
<organism evidence="3 4">
    <name type="scientific">Zophobas morio</name>
    <dbReference type="NCBI Taxonomy" id="2755281"/>
    <lineage>
        <taxon>Eukaryota</taxon>
        <taxon>Metazoa</taxon>
        <taxon>Ecdysozoa</taxon>
        <taxon>Arthropoda</taxon>
        <taxon>Hexapoda</taxon>
        <taxon>Insecta</taxon>
        <taxon>Pterygota</taxon>
        <taxon>Neoptera</taxon>
        <taxon>Endopterygota</taxon>
        <taxon>Coleoptera</taxon>
        <taxon>Polyphaga</taxon>
        <taxon>Cucujiformia</taxon>
        <taxon>Tenebrionidae</taxon>
        <taxon>Zophobas</taxon>
    </lineage>
</organism>
<evidence type="ECO:0000256" key="2">
    <source>
        <dbReference type="SAM" id="SignalP"/>
    </source>
</evidence>
<dbReference type="GO" id="GO:0005615">
    <property type="term" value="C:extracellular space"/>
    <property type="evidence" value="ECO:0007669"/>
    <property type="project" value="TreeGrafter"/>
</dbReference>
<dbReference type="Proteomes" id="UP001168821">
    <property type="component" value="Unassembled WGS sequence"/>
</dbReference>
<dbReference type="Gene3D" id="1.10.238.20">
    <property type="entry name" value="Pheromone/general odorant binding protein domain"/>
    <property type="match status" value="1"/>
</dbReference>
<dbReference type="GO" id="GO:0007608">
    <property type="term" value="P:sensory perception of smell"/>
    <property type="evidence" value="ECO:0007669"/>
    <property type="project" value="TreeGrafter"/>
</dbReference>
<gene>
    <name evidence="3" type="ORF">Zmor_015352</name>
</gene>
<keyword evidence="4" id="KW-1185">Reference proteome</keyword>
<accession>A0AA38IM94</accession>